<sequence length="617" mass="66665">MHERESAPHAARWNLTLGGGKPDPGLHRQLVTAWVDSAIGEPDQTCLVFRDEQGRSVLDHKHARVAGPLTITVDVDAAARADTPSAPPLFTGEIIALGTRVVPDDPHTGETPGTFTLLWAKSLDHRLDRGRRVEAYADRTLREIVETVVGRHKTAGGALKVGRVDDPDPGLRRRFDQLNLTDREFLLHLAEERGLDLAIAHGEIALRTPRPARDAPPPTPPTPRRVLPHDRILRGLEATLSAQGQVAAIEVRGWDPHTKSAVSTRVDVATSTRLDTPTTAGTLVHAFADPEPPRLLVAARPYTTRAETTHAAKALAADRAASSTTWQAQISGTPTLRAGDPVTFAGAGTPFTGRYTLTRCRHLCTEDQPLTTHLTFGPRPTPVVPPPPPMHAPGVAVGQVDDVKKPDRDGYGAVRLKLPWLSEDYLTDWVRVLQPAGNAGMFGPAVGDEVLVGFEHGRLDRPYVLGGLHNGVDRPLDHTPARFDEQGRINRCSWATRAGDRVELLTQDNGLQGVRLTTETADGTGARLFLDRRDTAVALDAGPRDKRTAIHLDGRDAAIVLTTGTGGHAVELRLDGRTGALHVRTRTGDLEFEAANIRLKATDRVAIVGSRVDIGKA</sequence>
<evidence type="ECO:0000313" key="3">
    <source>
        <dbReference type="Proteomes" id="UP000286931"/>
    </source>
</evidence>
<dbReference type="InterPro" id="IPR006531">
    <property type="entry name" value="Gp5/Vgr_OB"/>
</dbReference>
<proteinExistence type="predicted"/>
<dbReference type="InterPro" id="IPR037026">
    <property type="entry name" value="Vgr_OB-fold_dom_sf"/>
</dbReference>
<dbReference type="Pfam" id="PF05954">
    <property type="entry name" value="Phage_GPD"/>
    <property type="match status" value="1"/>
</dbReference>
<dbReference type="NCBIfam" id="NF033848">
    <property type="entry name" value="VgrG_rel"/>
    <property type="match status" value="1"/>
</dbReference>
<dbReference type="SUPFAM" id="SSF69279">
    <property type="entry name" value="Phage tail proteins"/>
    <property type="match status" value="1"/>
</dbReference>
<name>A0A401Z4L8_9ACTN</name>
<dbReference type="Pfam" id="PF04717">
    <property type="entry name" value="Phage_base_V"/>
    <property type="match status" value="1"/>
</dbReference>
<gene>
    <name evidence="2" type="ORF">EHYA_09564</name>
</gene>
<dbReference type="EMBL" id="BIFH01000053">
    <property type="protein sequence ID" value="GCE01790.1"/>
    <property type="molecule type" value="Genomic_DNA"/>
</dbReference>
<dbReference type="Gene3D" id="2.40.50.230">
    <property type="entry name" value="Gp5 N-terminal domain"/>
    <property type="match status" value="1"/>
</dbReference>
<evidence type="ECO:0000313" key="2">
    <source>
        <dbReference type="EMBL" id="GCE01790.1"/>
    </source>
</evidence>
<dbReference type="RefSeq" id="WP_126643385.1">
    <property type="nucleotide sequence ID" value="NZ_BIFH01000053.1"/>
</dbReference>
<accession>A0A401Z4L8</accession>
<protein>
    <submittedName>
        <fullName evidence="2">Type IV secretion protein Rhs</fullName>
    </submittedName>
</protein>
<feature type="domain" description="Gp5/Type VI secretion system Vgr protein OB-fold" evidence="1">
    <location>
        <begin position="398"/>
        <end position="469"/>
    </location>
</feature>
<keyword evidence="3" id="KW-1185">Reference proteome</keyword>
<dbReference type="SUPFAM" id="SSF69255">
    <property type="entry name" value="gp5 N-terminal domain-like"/>
    <property type="match status" value="1"/>
</dbReference>
<comment type="caution">
    <text evidence="2">The sequence shown here is derived from an EMBL/GenBank/DDBJ whole genome shotgun (WGS) entry which is preliminary data.</text>
</comment>
<dbReference type="OrthoDB" id="1907165at2"/>
<dbReference type="InterPro" id="IPR047702">
    <property type="entry name" value="VgrG-rel"/>
</dbReference>
<reference evidence="2 3" key="1">
    <citation type="submission" date="2018-12" db="EMBL/GenBank/DDBJ databases">
        <title>Draft genome sequence of Embleya hyalina NBRC 13850T.</title>
        <authorList>
            <person name="Komaki H."/>
            <person name="Hosoyama A."/>
            <person name="Kimura A."/>
            <person name="Ichikawa N."/>
            <person name="Tamura T."/>
        </authorList>
    </citation>
    <scope>NUCLEOTIDE SEQUENCE [LARGE SCALE GENOMIC DNA]</scope>
    <source>
        <strain evidence="2 3">NBRC 13850</strain>
    </source>
</reference>
<dbReference type="Proteomes" id="UP000286931">
    <property type="component" value="Unassembled WGS sequence"/>
</dbReference>
<dbReference type="AlphaFoldDB" id="A0A401Z4L8"/>
<evidence type="ECO:0000259" key="1">
    <source>
        <dbReference type="Pfam" id="PF04717"/>
    </source>
</evidence>
<organism evidence="2 3">
    <name type="scientific">Embleya hyalina</name>
    <dbReference type="NCBI Taxonomy" id="516124"/>
    <lineage>
        <taxon>Bacteria</taxon>
        <taxon>Bacillati</taxon>
        <taxon>Actinomycetota</taxon>
        <taxon>Actinomycetes</taxon>
        <taxon>Kitasatosporales</taxon>
        <taxon>Streptomycetaceae</taxon>
        <taxon>Embleya</taxon>
    </lineage>
</organism>